<evidence type="ECO:0000256" key="4">
    <source>
        <dbReference type="ARBA" id="ARBA00022764"/>
    </source>
</evidence>
<evidence type="ECO:0000256" key="7">
    <source>
        <dbReference type="ARBA" id="ARBA00023049"/>
    </source>
</evidence>
<dbReference type="InterPro" id="IPR009045">
    <property type="entry name" value="Zn_M74/Hedgehog-like"/>
</dbReference>
<dbReference type="EMBL" id="CP022011">
    <property type="protein sequence ID" value="QDJ14402.1"/>
    <property type="molecule type" value="Genomic_DNA"/>
</dbReference>
<keyword evidence="6" id="KW-0862">Zinc</keyword>
<dbReference type="InterPro" id="IPR005073">
    <property type="entry name" value="Peptidase_M74"/>
</dbReference>
<keyword evidence="12" id="KW-1185">Reference proteome</keyword>
<evidence type="ECO:0000256" key="10">
    <source>
        <dbReference type="SAM" id="SignalP"/>
    </source>
</evidence>
<protein>
    <submittedName>
        <fullName evidence="11">Penicillin-insensitive murein endopeptidase</fullName>
    </submittedName>
</protein>
<keyword evidence="3 10" id="KW-0732">Signal</keyword>
<keyword evidence="8" id="KW-1015">Disulfide bond</keyword>
<organism evidence="11 12">
    <name type="scientific">Mergibacter septicus</name>
    <dbReference type="NCBI Taxonomy" id="221402"/>
    <lineage>
        <taxon>Bacteria</taxon>
        <taxon>Pseudomonadati</taxon>
        <taxon>Pseudomonadota</taxon>
        <taxon>Gammaproteobacteria</taxon>
        <taxon>Pasteurellales</taxon>
        <taxon>Pasteurellaceae</taxon>
        <taxon>Mergibacter</taxon>
    </lineage>
</organism>
<dbReference type="GO" id="GO:0008237">
    <property type="term" value="F:metallopeptidase activity"/>
    <property type="evidence" value="ECO:0007669"/>
    <property type="project" value="UniProtKB-KW"/>
</dbReference>
<dbReference type="SUPFAM" id="SSF55166">
    <property type="entry name" value="Hedgehog/DD-peptidase"/>
    <property type="match status" value="1"/>
</dbReference>
<proteinExistence type="predicted"/>
<evidence type="ECO:0000256" key="6">
    <source>
        <dbReference type="ARBA" id="ARBA00022833"/>
    </source>
</evidence>
<dbReference type="GO" id="GO:0006508">
    <property type="term" value="P:proteolysis"/>
    <property type="evidence" value="ECO:0007669"/>
    <property type="project" value="UniProtKB-KW"/>
</dbReference>
<dbReference type="AlphaFoldDB" id="A0A8E3S8E5"/>
<keyword evidence="1" id="KW-0645">Protease</keyword>
<feature type="region of interest" description="Disordered" evidence="9">
    <location>
        <begin position="250"/>
        <end position="287"/>
    </location>
</feature>
<reference evidence="11" key="1">
    <citation type="submission" date="2017-06" db="EMBL/GenBank/DDBJ databases">
        <title>Genome sequencing of pathogenic and non-pathogenic strains within Bisgaard taxon 40.</title>
        <authorList>
            <person name="Ladner J.T."/>
            <person name="Lovett S.P."/>
            <person name="Koroleva G."/>
            <person name="Lorch J.M."/>
        </authorList>
    </citation>
    <scope>NUCLEOTIDE SEQUENCE</scope>
    <source>
        <strain evidence="11">27576-1-I1</strain>
    </source>
</reference>
<keyword evidence="5" id="KW-0378">Hydrolase</keyword>
<feature type="disulfide bond" evidence="8">
    <location>
        <begin position="57"/>
        <end position="276"/>
    </location>
</feature>
<evidence type="ECO:0000256" key="8">
    <source>
        <dbReference type="PIRSR" id="PIRSR018455-2"/>
    </source>
</evidence>
<evidence type="ECO:0000256" key="9">
    <source>
        <dbReference type="SAM" id="MobiDB-lite"/>
    </source>
</evidence>
<feature type="chain" id="PRO_5043366598" evidence="10">
    <location>
        <begin position="26"/>
        <end position="287"/>
    </location>
</feature>
<gene>
    <name evidence="11" type="ORF">CEP48_02755</name>
</gene>
<feature type="signal peptide" evidence="10">
    <location>
        <begin position="1"/>
        <end position="25"/>
    </location>
</feature>
<keyword evidence="2" id="KW-0479">Metal-binding</keyword>
<dbReference type="GO" id="GO:0004252">
    <property type="term" value="F:serine-type endopeptidase activity"/>
    <property type="evidence" value="ECO:0007669"/>
    <property type="project" value="InterPro"/>
</dbReference>
<accession>A0A8E3S8E5</accession>
<evidence type="ECO:0000313" key="11">
    <source>
        <dbReference type="EMBL" id="QDJ14402.1"/>
    </source>
</evidence>
<keyword evidence="7" id="KW-0482">Metalloprotease</keyword>
<dbReference type="GO" id="GO:0046872">
    <property type="term" value="F:metal ion binding"/>
    <property type="evidence" value="ECO:0007669"/>
    <property type="project" value="UniProtKB-KW"/>
</dbReference>
<dbReference type="Gene3D" id="3.30.1380.10">
    <property type="match status" value="1"/>
</dbReference>
<dbReference type="NCBIfam" id="NF006947">
    <property type="entry name" value="PRK09429.1"/>
    <property type="match status" value="1"/>
</dbReference>
<keyword evidence="4" id="KW-0574">Periplasm</keyword>
<evidence type="ECO:0000313" key="12">
    <source>
        <dbReference type="Proteomes" id="UP000955338"/>
    </source>
</evidence>
<dbReference type="PIRSF" id="PIRSF018455">
    <property type="entry name" value="MepA"/>
    <property type="match status" value="1"/>
</dbReference>
<evidence type="ECO:0000256" key="3">
    <source>
        <dbReference type="ARBA" id="ARBA00022729"/>
    </source>
</evidence>
<feature type="disulfide bond" evidence="8">
    <location>
        <begin position="227"/>
        <end position="234"/>
    </location>
</feature>
<dbReference type="Pfam" id="PF03411">
    <property type="entry name" value="Peptidase_M74"/>
    <property type="match status" value="1"/>
</dbReference>
<feature type="disulfide bond" evidence="8">
    <location>
        <begin position="198"/>
        <end position="246"/>
    </location>
</feature>
<evidence type="ECO:0000256" key="5">
    <source>
        <dbReference type="ARBA" id="ARBA00022801"/>
    </source>
</evidence>
<dbReference type="Proteomes" id="UP000955338">
    <property type="component" value="Chromosome"/>
</dbReference>
<dbReference type="GO" id="GO:0030288">
    <property type="term" value="C:outer membrane-bounded periplasmic space"/>
    <property type="evidence" value="ECO:0007669"/>
    <property type="project" value="InterPro"/>
</dbReference>
<evidence type="ECO:0000256" key="2">
    <source>
        <dbReference type="ARBA" id="ARBA00022723"/>
    </source>
</evidence>
<name>A0A8E3S8E5_9PAST</name>
<evidence type="ECO:0000256" key="1">
    <source>
        <dbReference type="ARBA" id="ARBA00022670"/>
    </source>
</evidence>
<sequence length="287" mass="32083">MLILKLKHPLILLCGMLSLVKTSSAEIQTRFTETEWQKIEHPISGIPSPIGSYTNGCLIGAKALPLEGTGYQIIRWQKKRYFGHPTMITYLENLGKRSQKAGLPPILISDIAMPAGGRFATGHASHQIGLDADIWLRFGPLPKEQTQNPTATLMVNRKLQIVEHTLWSQQHTLLLKLAATDPSVARIFINPAIKKKLCETVKEDRGWLHKIRPWFGHDAHFHVRLHCPKDAPYCEEQASIPEGDGCDATLDSWFLPTPPNKKLAPKKSAPPPPPLCQQVLDSLNKKE</sequence>